<keyword evidence="4" id="KW-0998">Cell outer membrane</keyword>
<dbReference type="Pfam" id="PF07715">
    <property type="entry name" value="Plug"/>
    <property type="match status" value="1"/>
</dbReference>
<evidence type="ECO:0000256" key="2">
    <source>
        <dbReference type="ARBA" id="ARBA00022448"/>
    </source>
</evidence>
<dbReference type="Proteomes" id="UP000503144">
    <property type="component" value="Chromosome"/>
</dbReference>
<dbReference type="InterPro" id="IPR023997">
    <property type="entry name" value="TonB-dep_OMP_SusC/RagA_CS"/>
</dbReference>
<dbReference type="Gene3D" id="2.60.40.1120">
    <property type="entry name" value="Carboxypeptidase-like, regulatory domain"/>
    <property type="match status" value="1"/>
</dbReference>
<protein>
    <submittedName>
        <fullName evidence="6">SusC/RagA family TonB-linked outer membrane protein</fullName>
    </submittedName>
</protein>
<dbReference type="SUPFAM" id="SSF49464">
    <property type="entry name" value="Carboxypeptidase regulatory domain-like"/>
    <property type="match status" value="1"/>
</dbReference>
<dbReference type="NCBIfam" id="TIGR04057">
    <property type="entry name" value="SusC_RagA_signa"/>
    <property type="match status" value="1"/>
</dbReference>
<dbReference type="InterPro" id="IPR023996">
    <property type="entry name" value="TonB-dep_OMP_SusC/RagA"/>
</dbReference>
<dbReference type="InterPro" id="IPR036942">
    <property type="entry name" value="Beta-barrel_TonB_sf"/>
</dbReference>
<dbReference type="NCBIfam" id="TIGR04056">
    <property type="entry name" value="OMP_RagA_SusC"/>
    <property type="match status" value="1"/>
</dbReference>
<sequence>MRFTTVILIASIMQVSASTFGQQITIDRKNASLESLIKEIRAQSSYDFFYDGKIIPKNKLVDISLKNADINEALKKILAGSSLSYTIEGKIVTIRKSMPSIIDKVTTLFAKIDIKGIVADEQGKPLPGASVFIKDSEIRTTTNKDGEFFLQNVEDSATVLIGYVGYQPVQRTASRDMGTIQMTPSTSNLKEVEIKFNTGYQEISRERAAGSFAKPDLKVMLNRTSTPNILTRLEGLVPGLTTRGPGGLLVRGQSSLPTGDNPLTTTRPLIVIDGIEFEGNIEQVNQQDVEDITILKDATSASIWGAKAANGVIVITTKKGKAGDRLTFNYDGYYAFQGRPDLDYVKRMNSQQFIALSRELFPQFFPSFPDWETVNTTFGNLPHLQIQYDRARNLITQAQADFKLDSLAKLSNTGQIADFFVRNAGTINQTLSVSGGGKVHTFYGSLNHIGTQSNTPGEQYNQYKINLNNNLIINKRITAFINADLTNTVTRNSNTYKADRNIVPYQMFKDANGNPLNINYLGNYKNIPLPDSIRALYQSLSRINLDYNPVLEQDRAYSSSNGIFARLVGGVKVNLLKGLDFQGTYGYNLGNTNTRTVRLQDNYEMRTQVVEFTQAEDATATPVYNLPQIGGSLITTTSSTRAWTIRNQLVFNRDWKQHQFTLMAGQQATSSTPVTTTATYYGWEDQLQTSRPVDLARLGEGINGVSGLATLPNNVGGSEGRIARTTSYFANLGYTFDRKYTLNASWRIDESNLFGRDKSAQNRPVYSIGGKWALGSEGFMETATWLSQLDVRMTYGITGNAPFVGAAASYDILTAQSAPNYVTGAGYLLSSPRNTRLTWEGTKVYNVGVDFSIFEDRLSGSIDGYIKKTEDLIGQLATSPLSGYDNVIGNYGNLDNKGIDIGLNSINISTSDFSWTTGLTFSYNKNKLTLLRQNPPVTGDELTLRERMVGYPLYTLFIYNYGGLNANGDPQVRLADGTVTSEINVTKPEDILYAGTTQPVWSGGLQNNFRYKSFNLSASIIYSGGYTITNNSNPATNESILGTNGLPLEFLNRWKVPGDEQRTDIPRYVPSGDLASARNIGYFNQSQRYALNGAYIKLRDITLSYSLPQTLVKSILAQGVSFRFQVNNLLLWTANKNGIDPEFLGTTRDAQGTISLGAHISF</sequence>
<dbReference type="InterPro" id="IPR012910">
    <property type="entry name" value="Plug_dom"/>
</dbReference>
<dbReference type="EMBL" id="CP051204">
    <property type="protein sequence ID" value="QJB36985.1"/>
    <property type="molecule type" value="Genomic_DNA"/>
</dbReference>
<evidence type="ECO:0000259" key="5">
    <source>
        <dbReference type="SMART" id="SM00965"/>
    </source>
</evidence>
<name>A0ABX6LAC9_9BACT</name>
<dbReference type="InterPro" id="IPR037066">
    <property type="entry name" value="Plug_dom_sf"/>
</dbReference>
<keyword evidence="3" id="KW-0472">Membrane</keyword>
<evidence type="ECO:0000256" key="3">
    <source>
        <dbReference type="ARBA" id="ARBA00023136"/>
    </source>
</evidence>
<dbReference type="Pfam" id="PF13715">
    <property type="entry name" value="CarbopepD_reg_2"/>
    <property type="match status" value="1"/>
</dbReference>
<keyword evidence="2" id="KW-0813">Transport</keyword>
<reference evidence="6 7" key="2">
    <citation type="submission" date="2020-09" db="EMBL/GenBank/DDBJ databases">
        <authorList>
            <person name="Kittiwongwattana C."/>
        </authorList>
    </citation>
    <scope>NUCLEOTIDE SEQUENCE [LARGE SCALE GENOMIC DNA]</scope>
    <source>
        <strain evidence="6 7">1303</strain>
    </source>
</reference>
<evidence type="ECO:0000256" key="4">
    <source>
        <dbReference type="ARBA" id="ARBA00023237"/>
    </source>
</evidence>
<proteinExistence type="predicted"/>
<dbReference type="SUPFAM" id="SSF56935">
    <property type="entry name" value="Porins"/>
    <property type="match status" value="1"/>
</dbReference>
<organism evidence="6 7">
    <name type="scientific">Chitinophaga oryzae</name>
    <dbReference type="NCBI Taxonomy" id="2725414"/>
    <lineage>
        <taxon>Bacteria</taxon>
        <taxon>Pseudomonadati</taxon>
        <taxon>Bacteroidota</taxon>
        <taxon>Chitinophagia</taxon>
        <taxon>Chitinophagales</taxon>
        <taxon>Chitinophagaceae</taxon>
        <taxon>Chitinophaga</taxon>
    </lineage>
</organism>
<evidence type="ECO:0000256" key="1">
    <source>
        <dbReference type="ARBA" id="ARBA00004442"/>
    </source>
</evidence>
<dbReference type="Gene3D" id="2.170.130.10">
    <property type="entry name" value="TonB-dependent receptor, plug domain"/>
    <property type="match status" value="1"/>
</dbReference>
<dbReference type="Gene3D" id="2.40.170.20">
    <property type="entry name" value="TonB-dependent receptor, beta-barrel domain"/>
    <property type="match status" value="1"/>
</dbReference>
<dbReference type="InterPro" id="IPR008969">
    <property type="entry name" value="CarboxyPept-like_regulatory"/>
</dbReference>
<comment type="subcellular location">
    <subcellularLocation>
        <location evidence="1">Cell outer membrane</location>
    </subcellularLocation>
</comment>
<keyword evidence="7" id="KW-1185">Reference proteome</keyword>
<feature type="domain" description="Secretin/TonB short N-terminal" evidence="5">
    <location>
        <begin position="46"/>
        <end position="97"/>
    </location>
</feature>
<dbReference type="RefSeq" id="WP_168859900.1">
    <property type="nucleotide sequence ID" value="NZ_CP051204.2"/>
</dbReference>
<dbReference type="Pfam" id="PF07660">
    <property type="entry name" value="STN"/>
    <property type="match status" value="1"/>
</dbReference>
<evidence type="ECO:0000313" key="6">
    <source>
        <dbReference type="EMBL" id="QJB36985.1"/>
    </source>
</evidence>
<dbReference type="SMART" id="SM00965">
    <property type="entry name" value="STN"/>
    <property type="match status" value="1"/>
</dbReference>
<evidence type="ECO:0000313" key="7">
    <source>
        <dbReference type="Proteomes" id="UP000503144"/>
    </source>
</evidence>
<gene>
    <name evidence="6" type="ORF">HF324_03585</name>
</gene>
<accession>A0ABX6LAC9</accession>
<dbReference type="InterPro" id="IPR011662">
    <property type="entry name" value="Secretin/TonB_short_N"/>
</dbReference>
<reference evidence="7" key="1">
    <citation type="submission" date="2020-04" db="EMBL/GenBank/DDBJ databases">
        <authorList>
            <person name="Kittiwongwattana C."/>
        </authorList>
    </citation>
    <scope>NUCLEOTIDE SEQUENCE [LARGE SCALE GENOMIC DNA]</scope>
    <source>
        <strain evidence="7">1303</strain>
    </source>
</reference>